<dbReference type="RefSeq" id="WP_171223774.1">
    <property type="nucleotide sequence ID" value="NZ_CP053085.1"/>
</dbReference>
<evidence type="ECO:0008006" key="4">
    <source>
        <dbReference type="Google" id="ProtNLM"/>
    </source>
</evidence>
<gene>
    <name evidence="2" type="ORF">HKW67_01820</name>
</gene>
<proteinExistence type="predicted"/>
<dbReference type="EMBL" id="CP053085">
    <property type="protein sequence ID" value="QJR34348.1"/>
    <property type="molecule type" value="Genomic_DNA"/>
</dbReference>
<keyword evidence="1" id="KW-0732">Signal</keyword>
<feature type="signal peptide" evidence="1">
    <location>
        <begin position="1"/>
        <end position="21"/>
    </location>
</feature>
<keyword evidence="3" id="KW-1185">Reference proteome</keyword>
<dbReference type="AlphaFoldDB" id="A0A6M4IKF6"/>
<name>A0A6M4IKF6_9BACT</name>
<dbReference type="Proteomes" id="UP000500938">
    <property type="component" value="Chromosome"/>
</dbReference>
<organism evidence="2 3">
    <name type="scientific">Gemmatimonas groenlandica</name>
    <dbReference type="NCBI Taxonomy" id="2732249"/>
    <lineage>
        <taxon>Bacteria</taxon>
        <taxon>Pseudomonadati</taxon>
        <taxon>Gemmatimonadota</taxon>
        <taxon>Gemmatimonadia</taxon>
        <taxon>Gemmatimonadales</taxon>
        <taxon>Gemmatimonadaceae</taxon>
        <taxon>Gemmatimonas</taxon>
    </lineage>
</organism>
<reference evidence="2 3" key="1">
    <citation type="submission" date="2020-05" db="EMBL/GenBank/DDBJ databases">
        <title>Complete genome sequence of Gemmatimonas greenlandica TET16.</title>
        <authorList>
            <person name="Zeng Y."/>
        </authorList>
    </citation>
    <scope>NUCLEOTIDE SEQUENCE [LARGE SCALE GENOMIC DNA]</scope>
    <source>
        <strain evidence="2 3">TET16</strain>
    </source>
</reference>
<feature type="chain" id="PRO_5026948345" description="Pilus assembly protein TadE" evidence="1">
    <location>
        <begin position="22"/>
        <end position="109"/>
    </location>
</feature>
<evidence type="ECO:0000313" key="3">
    <source>
        <dbReference type="Proteomes" id="UP000500938"/>
    </source>
</evidence>
<dbReference type="KEGG" id="ggr:HKW67_01820"/>
<evidence type="ECO:0000256" key="1">
    <source>
        <dbReference type="SAM" id="SignalP"/>
    </source>
</evidence>
<sequence>MALVLVALASLVLATTSVSLATLGDDALQLARAQREQANAAGRALLAPCDTASGGVVTTRWPTTRLRVDAALTNAGTLHRSLVDVRWTASALAIDASRALRVSSAARCR</sequence>
<evidence type="ECO:0000313" key="2">
    <source>
        <dbReference type="EMBL" id="QJR34348.1"/>
    </source>
</evidence>
<protein>
    <recommendedName>
        <fullName evidence="4">Pilus assembly protein TadE</fullName>
    </recommendedName>
</protein>
<accession>A0A6M4IKF6</accession>